<dbReference type="GO" id="GO:0033819">
    <property type="term" value="F:lipoyl(octanoyl) transferase activity"/>
    <property type="evidence" value="ECO:0007669"/>
    <property type="project" value="UniProtKB-EC"/>
</dbReference>
<feature type="site" description="Lowers pKa of active site Cys" evidence="5 9">
    <location>
        <position position="143"/>
    </location>
</feature>
<dbReference type="PANTHER" id="PTHR10993">
    <property type="entry name" value="OCTANOYLTRANSFERASE"/>
    <property type="match status" value="1"/>
</dbReference>
<sequence length="225" mass="24661">MALLFERVGLAPDYVEYTSALDYQRTVHEEVATGVRQNTVLLLEHEEVITAGKRTEDHEYPTDNRVPVIKIDRGGKLTWHGPGQLVGYPIVQLPEPIDVVRYVRVLEEVLINVLTDLGITCQRVEGRSGVWVLGDGALVQDKKIAAIGIRVAKNTTMHGFSINCNNPTDPFGAFIPCGITDAGVTTISEQLGRNITPADIVDRVEEELARYADQLAADFTPAPSA</sequence>
<dbReference type="InterPro" id="IPR000544">
    <property type="entry name" value="Octanoyltransferase"/>
</dbReference>
<reference evidence="11 12" key="1">
    <citation type="submission" date="2019-03" db="EMBL/GenBank/DDBJ databases">
        <title>Diversity of the mouse oral microbiome.</title>
        <authorList>
            <person name="Joseph S."/>
            <person name="Aduse-Opoku J."/>
            <person name="Curtis M."/>
            <person name="Wade W."/>
            <person name="Hashim A."/>
        </authorList>
    </citation>
    <scope>NUCLEOTIDE SEQUENCE [LARGE SCALE GENOMIC DNA]</scope>
    <source>
        <strain evidence="12">irhom_31</strain>
    </source>
</reference>
<comment type="catalytic activity">
    <reaction evidence="5 6">
        <text>octanoyl-[ACP] + L-lysyl-[protein] = N(6)-octanoyl-L-lysyl-[protein] + holo-[ACP] + H(+)</text>
        <dbReference type="Rhea" id="RHEA:17665"/>
        <dbReference type="Rhea" id="RHEA-COMP:9636"/>
        <dbReference type="Rhea" id="RHEA-COMP:9685"/>
        <dbReference type="Rhea" id="RHEA-COMP:9752"/>
        <dbReference type="Rhea" id="RHEA-COMP:9928"/>
        <dbReference type="ChEBI" id="CHEBI:15378"/>
        <dbReference type="ChEBI" id="CHEBI:29969"/>
        <dbReference type="ChEBI" id="CHEBI:64479"/>
        <dbReference type="ChEBI" id="CHEBI:78463"/>
        <dbReference type="ChEBI" id="CHEBI:78809"/>
        <dbReference type="EC" id="2.3.1.181"/>
    </reaction>
</comment>
<evidence type="ECO:0000256" key="2">
    <source>
        <dbReference type="ARBA" id="ARBA00022679"/>
    </source>
</evidence>
<feature type="binding site" evidence="5 8">
    <location>
        <begin position="146"/>
        <end position="148"/>
    </location>
    <ligand>
        <name>substrate</name>
    </ligand>
</feature>
<proteinExistence type="inferred from homology"/>
<dbReference type="Proteomes" id="UP000297951">
    <property type="component" value="Unassembled WGS sequence"/>
</dbReference>
<dbReference type="EC" id="2.3.1.181" evidence="5 6"/>
<dbReference type="NCBIfam" id="NF010925">
    <property type="entry name" value="PRK14345.1"/>
    <property type="match status" value="1"/>
</dbReference>
<dbReference type="SUPFAM" id="SSF55681">
    <property type="entry name" value="Class II aaRS and biotin synthetases"/>
    <property type="match status" value="1"/>
</dbReference>
<evidence type="ECO:0000256" key="7">
    <source>
        <dbReference type="PIRSR" id="PIRSR016262-1"/>
    </source>
</evidence>
<dbReference type="InterPro" id="IPR004143">
    <property type="entry name" value="BPL_LPL_catalytic"/>
</dbReference>
<feature type="binding site" evidence="5 8">
    <location>
        <begin position="73"/>
        <end position="80"/>
    </location>
    <ligand>
        <name>substrate</name>
    </ligand>
</feature>
<dbReference type="NCBIfam" id="TIGR00214">
    <property type="entry name" value="lipB"/>
    <property type="match status" value="1"/>
</dbReference>
<evidence type="ECO:0000256" key="3">
    <source>
        <dbReference type="ARBA" id="ARBA00023315"/>
    </source>
</evidence>
<keyword evidence="5" id="KW-0963">Cytoplasm</keyword>
<evidence type="ECO:0000256" key="6">
    <source>
        <dbReference type="PIRNR" id="PIRNR016262"/>
    </source>
</evidence>
<dbReference type="GeneID" id="97482819"/>
<dbReference type="Gene3D" id="3.30.930.10">
    <property type="entry name" value="Bira Bifunctional Protein, Domain 2"/>
    <property type="match status" value="1"/>
</dbReference>
<dbReference type="Pfam" id="PF21948">
    <property type="entry name" value="LplA-B_cat"/>
    <property type="match status" value="1"/>
</dbReference>
<evidence type="ECO:0000256" key="4">
    <source>
        <dbReference type="ARBA" id="ARBA00024732"/>
    </source>
</evidence>
<dbReference type="HAMAP" id="MF_00013">
    <property type="entry name" value="LipB"/>
    <property type="match status" value="1"/>
</dbReference>
<dbReference type="RefSeq" id="WP_135011347.1">
    <property type="nucleotide sequence ID" value="NZ_CAKMSE010000003.1"/>
</dbReference>
<dbReference type="InterPro" id="IPR045864">
    <property type="entry name" value="aa-tRNA-synth_II/BPL/LPL"/>
</dbReference>
<comment type="caution">
    <text evidence="11">The sequence shown here is derived from an EMBL/GenBank/DDBJ whole genome shotgun (WGS) entry which is preliminary data.</text>
</comment>
<dbReference type="EMBL" id="SPQC01000005">
    <property type="protein sequence ID" value="TFU23718.1"/>
    <property type="molecule type" value="Genomic_DNA"/>
</dbReference>
<comment type="pathway">
    <text evidence="1 5 6">Protein modification; protein lipoylation via endogenous pathway; protein N(6)-(lipoyl)lysine from octanoyl-[acyl-carrier-protein]: step 1/2.</text>
</comment>
<dbReference type="STRING" id="85336.A7979_02410"/>
<dbReference type="PROSITE" id="PS01313">
    <property type="entry name" value="LIPB"/>
    <property type="match status" value="1"/>
</dbReference>
<organism evidence="11 12">
    <name type="scientific">Rothia nasimurium</name>
    <dbReference type="NCBI Taxonomy" id="85336"/>
    <lineage>
        <taxon>Bacteria</taxon>
        <taxon>Bacillati</taxon>
        <taxon>Actinomycetota</taxon>
        <taxon>Actinomycetes</taxon>
        <taxon>Micrococcales</taxon>
        <taxon>Micrococcaceae</taxon>
        <taxon>Rothia</taxon>
    </lineage>
</organism>
<dbReference type="AlphaFoldDB" id="A0A4Y9F724"/>
<evidence type="ECO:0000313" key="11">
    <source>
        <dbReference type="EMBL" id="TFU23718.1"/>
    </source>
</evidence>
<dbReference type="UniPathway" id="UPA00538">
    <property type="reaction ID" value="UER00592"/>
</dbReference>
<dbReference type="GO" id="GO:0005737">
    <property type="term" value="C:cytoplasm"/>
    <property type="evidence" value="ECO:0007669"/>
    <property type="project" value="UniProtKB-SubCell"/>
</dbReference>
<dbReference type="PANTHER" id="PTHR10993:SF7">
    <property type="entry name" value="LIPOYLTRANSFERASE 2, MITOCHONDRIAL-RELATED"/>
    <property type="match status" value="1"/>
</dbReference>
<dbReference type="PROSITE" id="PS51733">
    <property type="entry name" value="BPL_LPL_CATALYTIC"/>
    <property type="match status" value="1"/>
</dbReference>
<evidence type="ECO:0000259" key="10">
    <source>
        <dbReference type="PROSITE" id="PS51733"/>
    </source>
</evidence>
<dbReference type="OrthoDB" id="9787061at2"/>
<evidence type="ECO:0000256" key="8">
    <source>
        <dbReference type="PIRSR" id="PIRSR016262-2"/>
    </source>
</evidence>
<feature type="domain" description="BPL/LPL catalytic" evidence="10">
    <location>
        <begin position="34"/>
        <end position="216"/>
    </location>
</feature>
<dbReference type="InterPro" id="IPR020605">
    <property type="entry name" value="Octanoyltransferase_CS"/>
</dbReference>
<evidence type="ECO:0000256" key="5">
    <source>
        <dbReference type="HAMAP-Rule" id="MF_00013"/>
    </source>
</evidence>
<keyword evidence="3 5" id="KW-0012">Acyltransferase</keyword>
<dbReference type="CDD" id="cd16444">
    <property type="entry name" value="LipB"/>
    <property type="match status" value="1"/>
</dbReference>
<feature type="binding site" evidence="5 8">
    <location>
        <begin position="159"/>
        <end position="161"/>
    </location>
    <ligand>
        <name>substrate</name>
    </ligand>
</feature>
<comment type="miscellaneous">
    <text evidence="5">In the reaction, the free carboxyl group of octanoic acid is attached via an amide linkage to the epsilon-amino group of a specific lysine residue of lipoyl domains of lipoate-dependent enzymes.</text>
</comment>
<comment type="subcellular location">
    <subcellularLocation>
        <location evidence="5">Cytoplasm</location>
    </subcellularLocation>
</comment>
<evidence type="ECO:0000256" key="1">
    <source>
        <dbReference type="ARBA" id="ARBA00004821"/>
    </source>
</evidence>
<name>A0A4Y9F724_9MICC</name>
<comment type="function">
    <text evidence="4 5 6">Catalyzes the transfer of endogenously produced octanoic acid from octanoyl-acyl-carrier-protein onto the lipoyl domains of lipoate-dependent enzymes. Lipoyl-ACP can also act as a substrate although octanoyl-ACP is likely to be the physiological substrate.</text>
</comment>
<gene>
    <name evidence="5 11" type="primary">lipB</name>
    <name evidence="11" type="ORF">E4U03_02155</name>
</gene>
<evidence type="ECO:0000313" key="12">
    <source>
        <dbReference type="Proteomes" id="UP000297951"/>
    </source>
</evidence>
<dbReference type="GO" id="GO:0009249">
    <property type="term" value="P:protein lipoylation"/>
    <property type="evidence" value="ECO:0007669"/>
    <property type="project" value="InterPro"/>
</dbReference>
<accession>A0A4Y9F724</accession>
<protein>
    <recommendedName>
        <fullName evidence="5 6">Octanoyltransferase</fullName>
        <ecNumber evidence="5 6">2.3.1.181</ecNumber>
    </recommendedName>
    <alternativeName>
        <fullName evidence="5">Lipoate-protein ligase B</fullName>
    </alternativeName>
    <alternativeName>
        <fullName evidence="5">Lipoyl/octanoyl transferase</fullName>
    </alternativeName>
    <alternativeName>
        <fullName evidence="5">Octanoyl-[acyl-carrier-protein]-protein N-octanoyltransferase</fullName>
    </alternativeName>
</protein>
<evidence type="ECO:0000256" key="9">
    <source>
        <dbReference type="PIRSR" id="PIRSR016262-3"/>
    </source>
</evidence>
<feature type="active site" description="Acyl-thioester intermediate" evidence="5 7">
    <location>
        <position position="177"/>
    </location>
</feature>
<comment type="similarity">
    <text evidence="5 6">Belongs to the LipB family.</text>
</comment>
<dbReference type="PIRSF" id="PIRSF016262">
    <property type="entry name" value="LPLase"/>
    <property type="match status" value="1"/>
</dbReference>
<keyword evidence="2 5" id="KW-0808">Transferase</keyword>